<organism evidence="2 3">
    <name type="scientific">Actinoplanes aureus</name>
    <dbReference type="NCBI Taxonomy" id="2792083"/>
    <lineage>
        <taxon>Bacteria</taxon>
        <taxon>Bacillati</taxon>
        <taxon>Actinomycetota</taxon>
        <taxon>Actinomycetes</taxon>
        <taxon>Micromonosporales</taxon>
        <taxon>Micromonosporaceae</taxon>
        <taxon>Actinoplanes</taxon>
    </lineage>
</organism>
<feature type="compositionally biased region" description="Low complexity" evidence="1">
    <location>
        <begin position="401"/>
        <end position="419"/>
    </location>
</feature>
<feature type="compositionally biased region" description="Low complexity" evidence="1">
    <location>
        <begin position="946"/>
        <end position="977"/>
    </location>
</feature>
<feature type="compositionally biased region" description="Basic and acidic residues" evidence="1">
    <location>
        <begin position="1210"/>
        <end position="1224"/>
    </location>
</feature>
<dbReference type="RefSeq" id="WP_196414837.1">
    <property type="nucleotide sequence ID" value="NZ_JADQTO010000007.1"/>
</dbReference>
<feature type="compositionally biased region" description="Basic and acidic residues" evidence="1">
    <location>
        <begin position="685"/>
        <end position="697"/>
    </location>
</feature>
<feature type="compositionally biased region" description="Low complexity" evidence="1">
    <location>
        <begin position="566"/>
        <end position="575"/>
    </location>
</feature>
<dbReference type="EMBL" id="JADQTO010000007">
    <property type="protein sequence ID" value="MBG0563026.1"/>
    <property type="molecule type" value="Genomic_DNA"/>
</dbReference>
<dbReference type="AlphaFoldDB" id="A0A931FZI5"/>
<name>A0A931FZI5_9ACTN</name>
<feature type="compositionally biased region" description="Basic and acidic residues" evidence="1">
    <location>
        <begin position="719"/>
        <end position="734"/>
    </location>
</feature>
<sequence>MRVFRTILGMLLLTIGLPALLAGGGLWALMQHRDPGGAFSGQIRQLAVPGYALVVPDVDRLLRDDAPFTRVGATRLRLSAVTLNGPAFVGLAPARDIERYLAGVPHTRVNAVDIGTGALPLTVGRVDGRTRPAGMPGRQPFWTTAGQGQLSWTPGELTGGPYSLVVMNPAAQPINKVASAAEVWPSWLNSSTWGLLTLGTLLVMASVTVLAWPGRRREVVYVVEPSQVPDLMQAIGAPLPLSGGGRQGGAHRPRTLADSRPSRPPALPQFSWPPQPAGKNTPELPPGGGAAPAAAPIALTSAPAGTTVTLADAPAAAPPAEVAPPIAHVLPAGAFTPAPGQPLNLLGDTPALAGMHPGPLPASRNERRRSPAPTDLPEFRATAVGAWVAATAPERARQTEARAAARLAEAAARKSAANTPPVQGGGRDTKPAGMPIAGPRKRVTGEQRTGEATPTEPTPAATSADAASDRAGKAGPQSAKPASVAGSVDAASVQAGKPGPQSAKPGSTVASADAANDRTGKPKPQSTSDGASADAADGQAGELAGGNADEAAGPQAGKPETRSIKPASGGMSADAADGEAAKPATGTPGEAAGAGGKLAGEAADSRPGKSAAAGGGRPEKSVGAAKGQAGKPAAAEHVAGPVSGPVEKPAQGAAQKAGGQAGKAARLTEGQLEPAVAGSPVGSEADGRRDVAGESRPESSGPAGKQRGPADESGAMPDGRPKPGDVVAELRPEGRGGAGAPTGARPSPRPQVTTQPSAGVSRIAMHTGPAATDWTATGLTRLGTGRTGSAKPQPQNPPAVPRPVAGPTQPSTASARPAAPAAQPPAASPQPGAVAERSNTATKSAVTTDQPTASAAPAAVNVRPEESGPQTEQAGTPTDAAVETAASGVEQPPVWPPVNPAGRTGQDAVSAGEPTSTDKTAGQPSSDGRDPAKPASMARPRSADLGAAPAGSKGGDSAKSVAAKSAAESVSAGKAGAQGRASMHAAESGRPPAGNPASGDAAAQPASAGSDAHPAGMTATSAQPPRASMHSVELDGPARTVPGQSKPGDAGRSGNGRKATGRADQADHPLSRAQNRIAGKTSRPSPMARRAPAAWIKAAETMAARAAQTTDEPTDAQLAAKPVDAPLAAMPVDVRVGADGQSAARVAADGQTTAQLAGKPANAQVAADAQPATQPAETPAPIAATPDSLRAARGSVPRPKAPASEVPPRVTKENRAAGRKDRAAESGATANRALSYREEAAELLAGTNERRRRRTVAGRPAERDRPQGEPDGN</sequence>
<evidence type="ECO:0000313" key="2">
    <source>
        <dbReference type="EMBL" id="MBG0563026.1"/>
    </source>
</evidence>
<feature type="region of interest" description="Disordered" evidence="1">
    <location>
        <begin position="394"/>
        <end position="1092"/>
    </location>
</feature>
<gene>
    <name evidence="2" type="ORF">I4J89_16355</name>
</gene>
<feature type="compositionally biased region" description="Low complexity" evidence="1">
    <location>
        <begin position="482"/>
        <end position="495"/>
    </location>
</feature>
<feature type="compositionally biased region" description="Pro residues" evidence="1">
    <location>
        <begin position="262"/>
        <end position="276"/>
    </location>
</feature>
<feature type="compositionally biased region" description="Basic and acidic residues" evidence="1">
    <location>
        <begin position="1260"/>
        <end position="1273"/>
    </location>
</feature>
<feature type="compositionally biased region" description="Low complexity" evidence="1">
    <location>
        <begin position="650"/>
        <end position="665"/>
    </location>
</feature>
<feature type="compositionally biased region" description="Low complexity" evidence="1">
    <location>
        <begin position="623"/>
        <end position="635"/>
    </location>
</feature>
<reference evidence="2" key="1">
    <citation type="submission" date="2020-11" db="EMBL/GenBank/DDBJ databases">
        <title>Isolation and identification of active actinomycetes.</title>
        <authorList>
            <person name="Sun X."/>
        </authorList>
    </citation>
    <scope>NUCLEOTIDE SEQUENCE</scope>
    <source>
        <strain evidence="2">NEAU-A11</strain>
    </source>
</reference>
<accession>A0A931FZI5</accession>
<feature type="compositionally biased region" description="Low complexity" evidence="1">
    <location>
        <begin position="450"/>
        <end position="466"/>
    </location>
</feature>
<feature type="compositionally biased region" description="Polar residues" evidence="1">
    <location>
        <begin position="913"/>
        <end position="926"/>
    </location>
</feature>
<feature type="compositionally biased region" description="Low complexity" evidence="1">
    <location>
        <begin position="581"/>
        <end position="591"/>
    </location>
</feature>
<feature type="region of interest" description="Disordered" evidence="1">
    <location>
        <begin position="349"/>
        <end position="377"/>
    </location>
</feature>
<keyword evidence="3" id="KW-1185">Reference proteome</keyword>
<feature type="compositionally biased region" description="Low complexity" evidence="1">
    <location>
        <begin position="1160"/>
        <end position="1186"/>
    </location>
</feature>
<feature type="region of interest" description="Disordered" evidence="1">
    <location>
        <begin position="1149"/>
        <end position="1273"/>
    </location>
</feature>
<feature type="compositionally biased region" description="Low complexity" evidence="1">
    <location>
        <begin position="1082"/>
        <end position="1092"/>
    </location>
</feature>
<feature type="compositionally biased region" description="Low complexity" evidence="1">
    <location>
        <begin position="802"/>
        <end position="821"/>
    </location>
</feature>
<feature type="compositionally biased region" description="Polar residues" evidence="1">
    <location>
        <begin position="837"/>
        <end position="853"/>
    </location>
</feature>
<proteinExistence type="predicted"/>
<comment type="caution">
    <text evidence="2">The sequence shown here is derived from an EMBL/GenBank/DDBJ whole genome shotgun (WGS) entry which is preliminary data.</text>
</comment>
<dbReference type="Proteomes" id="UP000598146">
    <property type="component" value="Unassembled WGS sequence"/>
</dbReference>
<evidence type="ECO:0000313" key="3">
    <source>
        <dbReference type="Proteomes" id="UP000598146"/>
    </source>
</evidence>
<evidence type="ECO:0000256" key="1">
    <source>
        <dbReference type="SAM" id="MobiDB-lite"/>
    </source>
</evidence>
<feature type="compositionally biased region" description="Low complexity" evidence="1">
    <location>
        <begin position="777"/>
        <end position="788"/>
    </location>
</feature>
<feature type="compositionally biased region" description="Low complexity" evidence="1">
    <location>
        <begin position="996"/>
        <end position="1012"/>
    </location>
</feature>
<feature type="region of interest" description="Disordered" evidence="1">
    <location>
        <begin position="238"/>
        <end position="294"/>
    </location>
</feature>
<feature type="compositionally biased region" description="Low complexity" evidence="1">
    <location>
        <begin position="525"/>
        <end position="541"/>
    </location>
</feature>
<protein>
    <submittedName>
        <fullName evidence="2">Uncharacterized protein</fullName>
    </submittedName>
</protein>